<dbReference type="InterPro" id="IPR024463">
    <property type="entry name" value="Transposase_TnpC_homeodom"/>
</dbReference>
<dbReference type="EMBL" id="QMBP01000002">
    <property type="protein sequence ID" value="RAZ92242.1"/>
    <property type="molecule type" value="Genomic_DNA"/>
</dbReference>
<protein>
    <submittedName>
        <fullName evidence="5">IS66 family transposase</fullName>
    </submittedName>
</protein>
<feature type="domain" description="Transposase TnpC homeodomain" evidence="3">
    <location>
        <begin position="11"/>
        <end position="84"/>
    </location>
</feature>
<gene>
    <name evidence="5" type="ORF">DPM33_04415</name>
</gene>
<sequence>MLAAERAENERLRQIIKELQRHRFGRRAESLPVDQLLLGLEEAEQVEAEGFAAEDAADLAKREARARKRRANRGSLPAHLPRIEQIIDIPDKICPCCKGMLHVMGEDRSERLDIVPAQFRVIVTRRPKYACRSCEEVVVQAPALARLVEGGIPTEATVAHVLVSKYADHLPLYRQAQIYARQGVNLDRSTLADWVGKAAFLLRPIHERLFERLKASDKLFADETTAPVLDPGRGRTKTGQLFAYARDDRPWGGIDPPGVAYLYAPDRKAENVVRHLQGFVGVLQVNGYAGYKVLAERNAVSLAFCWAHVRRRFYELAQSGPAPIATEALQRIAELYKIESDIRGRPAQERRAARQQKTRPIIDALEPWLREKLVLVSQKSKLAEAIRYALSRWTGLTRFLDDGRIEIDSNVVERSIRPIALNRKNALFAGSDGGGEHWATIASLIETAKLNSVDPYAYLADVIVRIVAGHPQNQLDHLLPWAYAPAQLKAVA</sequence>
<accession>A0A330HX48</accession>
<dbReference type="OrthoDB" id="9800877at2"/>
<dbReference type="InterPro" id="IPR052344">
    <property type="entry name" value="Transposase-related"/>
</dbReference>
<dbReference type="InterPro" id="IPR024474">
    <property type="entry name" value="Znf_dom_IS66"/>
</dbReference>
<comment type="caution">
    <text evidence="5">The sequence shown here is derived from an EMBL/GenBank/DDBJ whole genome shotgun (WGS) entry which is preliminary data.</text>
</comment>
<evidence type="ECO:0000259" key="1">
    <source>
        <dbReference type="Pfam" id="PF03050"/>
    </source>
</evidence>
<feature type="domain" description="Transposase IS66 C-terminal" evidence="4">
    <location>
        <begin position="443"/>
        <end position="481"/>
    </location>
</feature>
<dbReference type="Pfam" id="PF03050">
    <property type="entry name" value="DDE_Tnp_IS66"/>
    <property type="match status" value="1"/>
</dbReference>
<dbReference type="InterPro" id="IPR039552">
    <property type="entry name" value="IS66_C"/>
</dbReference>
<dbReference type="InterPro" id="IPR004291">
    <property type="entry name" value="Transposase_IS66_central"/>
</dbReference>
<dbReference type="AlphaFoldDB" id="A0A330HX48"/>
<evidence type="ECO:0000313" key="5">
    <source>
        <dbReference type="EMBL" id="RAZ92242.1"/>
    </source>
</evidence>
<organism evidence="5 6">
    <name type="scientific">Mesorhizobium hawassense</name>
    <dbReference type="NCBI Taxonomy" id="1209954"/>
    <lineage>
        <taxon>Bacteria</taxon>
        <taxon>Pseudomonadati</taxon>
        <taxon>Pseudomonadota</taxon>
        <taxon>Alphaproteobacteria</taxon>
        <taxon>Hyphomicrobiales</taxon>
        <taxon>Phyllobacteriaceae</taxon>
        <taxon>Mesorhizobium</taxon>
    </lineage>
</organism>
<evidence type="ECO:0000259" key="4">
    <source>
        <dbReference type="Pfam" id="PF13817"/>
    </source>
</evidence>
<feature type="domain" description="Transposase IS66 zinc-finger binding" evidence="2">
    <location>
        <begin position="91"/>
        <end position="135"/>
    </location>
</feature>
<dbReference type="Pfam" id="PF13007">
    <property type="entry name" value="LZ_Tnp_IS66"/>
    <property type="match status" value="1"/>
</dbReference>
<evidence type="ECO:0000259" key="2">
    <source>
        <dbReference type="Pfam" id="PF13005"/>
    </source>
</evidence>
<feature type="domain" description="Transposase IS66 central" evidence="1">
    <location>
        <begin position="151"/>
        <end position="436"/>
    </location>
</feature>
<evidence type="ECO:0000259" key="3">
    <source>
        <dbReference type="Pfam" id="PF13007"/>
    </source>
</evidence>
<dbReference type="Pfam" id="PF13005">
    <property type="entry name" value="zf-IS66"/>
    <property type="match status" value="1"/>
</dbReference>
<dbReference type="NCBIfam" id="NF033517">
    <property type="entry name" value="transpos_IS66"/>
    <property type="match status" value="1"/>
</dbReference>
<keyword evidence="6" id="KW-1185">Reference proteome</keyword>
<reference evidence="6" key="1">
    <citation type="submission" date="2018-06" db="EMBL/GenBank/DDBJ databases">
        <authorList>
            <person name="Helene L.C."/>
            <person name="Dall'Agnol R."/>
            <person name="Delamuta J.R."/>
            <person name="Hungria M."/>
        </authorList>
    </citation>
    <scope>NUCLEOTIDE SEQUENCE [LARGE SCALE GENOMIC DNA]</scope>
    <source>
        <strain evidence="6">AC99b</strain>
    </source>
</reference>
<reference evidence="5 6" key="2">
    <citation type="submission" date="2018-07" db="EMBL/GenBank/DDBJ databases">
        <title>Diversity of Mesorhizobium strains in Brazil.</title>
        <authorList>
            <person name="Helene L.C.F."/>
            <person name="Dall'Agnol R."/>
            <person name="Delamuta J.R.M."/>
            <person name="Hungria M."/>
        </authorList>
    </citation>
    <scope>NUCLEOTIDE SEQUENCE [LARGE SCALE GENOMIC DNA]</scope>
    <source>
        <strain evidence="5 6">AC99b</strain>
    </source>
</reference>
<name>A0A330HX48_9HYPH</name>
<dbReference type="Pfam" id="PF13817">
    <property type="entry name" value="DDE_Tnp_IS66_C"/>
    <property type="match status" value="1"/>
</dbReference>
<proteinExistence type="predicted"/>
<dbReference type="RefSeq" id="WP_112096712.1">
    <property type="nucleotide sequence ID" value="NZ_QMBP01000002.1"/>
</dbReference>
<dbReference type="PANTHER" id="PTHR33678">
    <property type="entry name" value="BLL1576 PROTEIN"/>
    <property type="match status" value="1"/>
</dbReference>
<dbReference type="PANTHER" id="PTHR33678:SF1">
    <property type="entry name" value="BLL1576 PROTEIN"/>
    <property type="match status" value="1"/>
</dbReference>
<evidence type="ECO:0000313" key="6">
    <source>
        <dbReference type="Proteomes" id="UP000251558"/>
    </source>
</evidence>
<dbReference type="Proteomes" id="UP000251558">
    <property type="component" value="Unassembled WGS sequence"/>
</dbReference>